<feature type="domain" description="CCA-adding enzyme C-terminal" evidence="12">
    <location>
        <begin position="370"/>
        <end position="426"/>
    </location>
</feature>
<evidence type="ECO:0000256" key="4">
    <source>
        <dbReference type="ARBA" id="ARBA00022695"/>
    </source>
</evidence>
<dbReference type="InterPro" id="IPR043519">
    <property type="entry name" value="NT_sf"/>
</dbReference>
<dbReference type="SUPFAM" id="SSF81891">
    <property type="entry name" value="Poly A polymerase C-terminal region-like"/>
    <property type="match status" value="1"/>
</dbReference>
<comment type="similarity">
    <text evidence="9">Belongs to the tRNA nucleotidyltransferase/poly(A) polymerase family.</text>
</comment>
<dbReference type="Proteomes" id="UP000447876">
    <property type="component" value="Unassembled WGS sequence"/>
</dbReference>
<evidence type="ECO:0000313" key="13">
    <source>
        <dbReference type="EMBL" id="MUG44655.1"/>
    </source>
</evidence>
<dbReference type="GO" id="GO:0000049">
    <property type="term" value="F:tRNA binding"/>
    <property type="evidence" value="ECO:0007669"/>
    <property type="project" value="TreeGrafter"/>
</dbReference>
<dbReference type="OrthoDB" id="9805698at2"/>
<evidence type="ECO:0000256" key="9">
    <source>
        <dbReference type="RuleBase" id="RU003953"/>
    </source>
</evidence>
<accession>A0A7X3CN59</accession>
<evidence type="ECO:0000259" key="10">
    <source>
        <dbReference type="Pfam" id="PF01743"/>
    </source>
</evidence>
<evidence type="ECO:0000313" key="14">
    <source>
        <dbReference type="Proteomes" id="UP000447876"/>
    </source>
</evidence>
<dbReference type="GO" id="GO:0046872">
    <property type="term" value="F:metal ion binding"/>
    <property type="evidence" value="ECO:0007669"/>
    <property type="project" value="UniProtKB-KW"/>
</dbReference>
<dbReference type="AlphaFoldDB" id="A0A7X3CN59"/>
<dbReference type="GO" id="GO:0004810">
    <property type="term" value="F:CCA tRNA nucleotidyltransferase activity"/>
    <property type="evidence" value="ECO:0007669"/>
    <property type="project" value="UniProtKB-EC"/>
</dbReference>
<sequence length="434" mass="49703">MQVWKQVDPLMLHQGERVLRTLIESGYSAYFVGGCVRDELMGRPVHDMDIATSAKPELVMELFERTIPTGLQHGTVTVLMGDYPFEVTTFRTESHYEDHRHPAAVEFVDEITQDLQRRDFTMNAIARSLDGELTDPFQGWSDIREGVIRCVGQAAERFDEDALRMMRAVRFASVFGFRPVKSLWRALIQGRDKLTYVAMERVRAELERLMLGPDPLRGLELLRRSRLLHYAKLPFKEGDGRSPRQEGQLQALSHMPADPQELRWSMLLQGLGISRYEAKAKMKAWTFSNQVAETTSDIIRFDEAWGEIKARHGAAGSDRLRRGWVELQLHYGHMISLLWLERERQWLSCQGSAGKEALLRLNEEELRWHRGVPVHELKELAIRGGDVLAALGQRGGPWLGDLMKRLLQLVAVGDVPNEKELLLDYVKAVVKQNE</sequence>
<dbReference type="InterPro" id="IPR032810">
    <property type="entry name" value="CCA-adding_enz_C"/>
</dbReference>
<keyword evidence="5" id="KW-0479">Metal-binding</keyword>
<reference evidence="13 14" key="1">
    <citation type="submission" date="2019-11" db="EMBL/GenBank/DDBJ databases">
        <title>Draft genome sequences of five Paenibacillus species of dairy origin.</title>
        <authorList>
            <person name="Olajide A.M."/>
            <person name="Chen S."/>
            <person name="Lapointe G."/>
        </authorList>
    </citation>
    <scope>NUCLEOTIDE SEQUENCE [LARGE SCALE GENOMIC DNA]</scope>
    <source>
        <strain evidence="13 14">12CR55</strain>
    </source>
</reference>
<keyword evidence="8 9" id="KW-0694">RNA-binding</keyword>
<dbReference type="SUPFAM" id="SSF81301">
    <property type="entry name" value="Nucleotidyltransferase"/>
    <property type="match status" value="1"/>
</dbReference>
<dbReference type="Pfam" id="PF13735">
    <property type="entry name" value="tRNA_NucTran2_2"/>
    <property type="match status" value="1"/>
</dbReference>
<dbReference type="InterPro" id="IPR032828">
    <property type="entry name" value="PolyA_RNA-bd"/>
</dbReference>
<evidence type="ECO:0000259" key="11">
    <source>
        <dbReference type="Pfam" id="PF12627"/>
    </source>
</evidence>
<evidence type="ECO:0000256" key="3">
    <source>
        <dbReference type="ARBA" id="ARBA00022694"/>
    </source>
</evidence>
<dbReference type="Pfam" id="PF01743">
    <property type="entry name" value="PolyA_pol"/>
    <property type="match status" value="1"/>
</dbReference>
<evidence type="ECO:0000256" key="8">
    <source>
        <dbReference type="ARBA" id="ARBA00022884"/>
    </source>
</evidence>
<evidence type="ECO:0000256" key="6">
    <source>
        <dbReference type="ARBA" id="ARBA00022741"/>
    </source>
</evidence>
<keyword evidence="4 13" id="KW-0548">Nucleotidyltransferase</keyword>
<dbReference type="Gene3D" id="1.10.246.80">
    <property type="match status" value="1"/>
</dbReference>
<gene>
    <name evidence="13" type="ORF">GNP95_06570</name>
</gene>
<comment type="caution">
    <text evidence="13">The sequence shown here is derived from an EMBL/GenBank/DDBJ whole genome shotgun (WGS) entry which is preliminary data.</text>
</comment>
<evidence type="ECO:0000256" key="7">
    <source>
        <dbReference type="ARBA" id="ARBA00022842"/>
    </source>
</evidence>
<dbReference type="PROSITE" id="PS51257">
    <property type="entry name" value="PROKAR_LIPOPROTEIN"/>
    <property type="match status" value="1"/>
</dbReference>
<organism evidence="13 14">
    <name type="scientific">Paenibacillus woosongensis</name>
    <dbReference type="NCBI Taxonomy" id="307580"/>
    <lineage>
        <taxon>Bacteria</taxon>
        <taxon>Bacillati</taxon>
        <taxon>Bacillota</taxon>
        <taxon>Bacilli</taxon>
        <taxon>Bacillales</taxon>
        <taxon>Paenibacillaceae</taxon>
        <taxon>Paenibacillus</taxon>
    </lineage>
</organism>
<keyword evidence="6" id="KW-0547">Nucleotide-binding</keyword>
<evidence type="ECO:0000259" key="12">
    <source>
        <dbReference type="Pfam" id="PF13735"/>
    </source>
</evidence>
<dbReference type="InterPro" id="IPR050264">
    <property type="entry name" value="Bact_CCA-adding_enz_type3_sf"/>
</dbReference>
<dbReference type="Pfam" id="PF12627">
    <property type="entry name" value="PolyA_pol_RNAbd"/>
    <property type="match status" value="1"/>
</dbReference>
<evidence type="ECO:0000256" key="2">
    <source>
        <dbReference type="ARBA" id="ARBA00022679"/>
    </source>
</evidence>
<dbReference type="GO" id="GO:0000166">
    <property type="term" value="F:nucleotide binding"/>
    <property type="evidence" value="ECO:0007669"/>
    <property type="project" value="UniProtKB-KW"/>
</dbReference>
<dbReference type="RefSeq" id="WP_155610099.1">
    <property type="nucleotide sequence ID" value="NZ_WNZW01000002.1"/>
</dbReference>
<protein>
    <submittedName>
        <fullName evidence="13">CCA tRNA nucleotidyltransferase</fullName>
        <ecNumber evidence="13">2.7.7.72</ecNumber>
    </submittedName>
</protein>
<keyword evidence="3" id="KW-0819">tRNA processing</keyword>
<evidence type="ECO:0000256" key="5">
    <source>
        <dbReference type="ARBA" id="ARBA00022723"/>
    </source>
</evidence>
<feature type="domain" description="Poly A polymerase head" evidence="10">
    <location>
        <begin position="29"/>
        <end position="149"/>
    </location>
</feature>
<proteinExistence type="inferred from homology"/>
<dbReference type="GO" id="GO:0008033">
    <property type="term" value="P:tRNA processing"/>
    <property type="evidence" value="ECO:0007669"/>
    <property type="project" value="UniProtKB-KW"/>
</dbReference>
<dbReference type="InterPro" id="IPR002646">
    <property type="entry name" value="PolA_pol_head_dom"/>
</dbReference>
<name>A0A7X3CN59_9BACL</name>
<dbReference type="PANTHER" id="PTHR46173">
    <property type="entry name" value="CCA TRNA NUCLEOTIDYLTRANSFERASE 1, MITOCHONDRIAL"/>
    <property type="match status" value="1"/>
</dbReference>
<dbReference type="EC" id="2.7.7.72" evidence="13"/>
<dbReference type="Gene3D" id="3.30.460.10">
    <property type="entry name" value="Beta Polymerase, domain 2"/>
    <property type="match status" value="1"/>
</dbReference>
<comment type="cofactor">
    <cofactor evidence="1">
        <name>Mg(2+)</name>
        <dbReference type="ChEBI" id="CHEBI:18420"/>
    </cofactor>
</comment>
<keyword evidence="7" id="KW-0460">Magnesium</keyword>
<feature type="domain" description="tRNA nucleotidyltransferase/poly(A) polymerase RNA and SrmB- binding" evidence="11">
    <location>
        <begin position="176"/>
        <end position="230"/>
    </location>
</feature>
<dbReference type="PANTHER" id="PTHR46173:SF1">
    <property type="entry name" value="CCA TRNA NUCLEOTIDYLTRANSFERASE 1, MITOCHONDRIAL"/>
    <property type="match status" value="1"/>
</dbReference>
<dbReference type="EMBL" id="WNZW01000002">
    <property type="protein sequence ID" value="MUG44655.1"/>
    <property type="molecule type" value="Genomic_DNA"/>
</dbReference>
<keyword evidence="2 9" id="KW-0808">Transferase</keyword>
<evidence type="ECO:0000256" key="1">
    <source>
        <dbReference type="ARBA" id="ARBA00001946"/>
    </source>
</evidence>
<dbReference type="NCBIfam" id="NF009814">
    <property type="entry name" value="PRK13299.1"/>
    <property type="match status" value="1"/>
</dbReference>
<dbReference type="Gene3D" id="1.10.3090.10">
    <property type="entry name" value="cca-adding enzyme, domain 2"/>
    <property type="match status" value="1"/>
</dbReference>
<dbReference type="CDD" id="cd05398">
    <property type="entry name" value="NT_ClassII-CCAase"/>
    <property type="match status" value="1"/>
</dbReference>